<protein>
    <submittedName>
        <fullName evidence="2">Uncharacterized protein</fullName>
    </submittedName>
</protein>
<sequence>MLIDNKIRFSHIPDIYSSPYPSICFDFLLLDNYASNETVQCRILKTSEDSLIKEFDMSLKTSVDNYSRRLVEFCSSKAIERICSEIGEKISDGDFSRFTFDMMLAWQIPSNTDEESYLEGIGKEKEDKKKVLEGNAGLIHDDIPLFYSDIMPLLVDEEKNVGEDSFVWLGYVLPLVADVVNARFTFEMLTASTANRLHYPAYDRFLKEIDKKANILHRSSNFNRYIKYLQKQRSPTGFEVAEDEFILHVEGDGMTPRVVRHIGSTSRLTLTNLALYFEASKSMSYENALKIDLSSADIDHQVKATSTGPFGAPLFDKAITYESSLLTEPVTLEFPEMTSSTRRDHWFALIKEVILMHRFISKFKAKYPETEAFLQAWEVQARTMLGVMRLHAAREMLRMAPPPPINFLIFTLLDEVPKGDYVLEELYDSLKKTKGISSCSAASILKSLNLAIPIVDATNIKGVEITPSSPEAESLASLETTIELVREETKEASIAKATVGGIKEEGITDSIIFLTELLSPLRNLIPWFQRIISWERPTVSFASFIITLITIYKEWFGPALAALLLFVVGMMLWARHKRFGEISEEVVVSPPSDKTTVESIVSAQYGLQNFDAMVKTINITILKIKSILVSKTPKHSNMAMSGLSVVALLLMIVPFKFVLIGLVTYIFMPKFQNTRHQKSKQGNRRLKEWWETIPVTPVHIVSCPP</sequence>
<gene>
    <name evidence="2" type="ORF">IEQ34_003255</name>
</gene>
<accession>A0AAV7HH58</accession>
<keyword evidence="1" id="KW-1133">Transmembrane helix</keyword>
<dbReference type="PANTHER" id="PTHR31860:SF5">
    <property type="entry name" value="ARGH (DUF639)"/>
    <property type="match status" value="1"/>
</dbReference>
<dbReference type="InterPro" id="IPR006927">
    <property type="entry name" value="DUF639"/>
</dbReference>
<evidence type="ECO:0000313" key="3">
    <source>
        <dbReference type="Proteomes" id="UP000775213"/>
    </source>
</evidence>
<dbReference type="PANTHER" id="PTHR31860">
    <property type="entry name" value="HEAT-INDUCIBLE TRANSCRIPTION REPRESSOR (DUF639)-RELATED"/>
    <property type="match status" value="1"/>
</dbReference>
<proteinExistence type="predicted"/>
<comment type="caution">
    <text evidence="2">The sequence shown here is derived from an EMBL/GenBank/DDBJ whole genome shotgun (WGS) entry which is preliminary data.</text>
</comment>
<reference evidence="2 3" key="1">
    <citation type="journal article" date="2021" name="Hortic Res">
        <title>Chromosome-scale assembly of the Dendrobium chrysotoxum genome enhances the understanding of orchid evolution.</title>
        <authorList>
            <person name="Zhang Y."/>
            <person name="Zhang G.Q."/>
            <person name="Zhang D."/>
            <person name="Liu X.D."/>
            <person name="Xu X.Y."/>
            <person name="Sun W.H."/>
            <person name="Yu X."/>
            <person name="Zhu X."/>
            <person name="Wang Z.W."/>
            <person name="Zhao X."/>
            <person name="Zhong W.Y."/>
            <person name="Chen H."/>
            <person name="Yin W.L."/>
            <person name="Huang T."/>
            <person name="Niu S.C."/>
            <person name="Liu Z.J."/>
        </authorList>
    </citation>
    <scope>NUCLEOTIDE SEQUENCE [LARGE SCALE GENOMIC DNA]</scope>
    <source>
        <strain evidence="2">Lindl</strain>
    </source>
</reference>
<dbReference type="EMBL" id="JAGFBR010000004">
    <property type="protein sequence ID" value="KAH0468222.1"/>
    <property type="molecule type" value="Genomic_DNA"/>
</dbReference>
<dbReference type="AlphaFoldDB" id="A0AAV7HH58"/>
<organism evidence="2 3">
    <name type="scientific">Dendrobium chrysotoxum</name>
    <name type="common">Orchid</name>
    <dbReference type="NCBI Taxonomy" id="161865"/>
    <lineage>
        <taxon>Eukaryota</taxon>
        <taxon>Viridiplantae</taxon>
        <taxon>Streptophyta</taxon>
        <taxon>Embryophyta</taxon>
        <taxon>Tracheophyta</taxon>
        <taxon>Spermatophyta</taxon>
        <taxon>Magnoliopsida</taxon>
        <taxon>Liliopsida</taxon>
        <taxon>Asparagales</taxon>
        <taxon>Orchidaceae</taxon>
        <taxon>Epidendroideae</taxon>
        <taxon>Malaxideae</taxon>
        <taxon>Dendrobiinae</taxon>
        <taxon>Dendrobium</taxon>
    </lineage>
</organism>
<dbReference type="Proteomes" id="UP000775213">
    <property type="component" value="Unassembled WGS sequence"/>
</dbReference>
<dbReference type="Pfam" id="PF04842">
    <property type="entry name" value="DUF639"/>
    <property type="match status" value="1"/>
</dbReference>
<name>A0AAV7HH58_DENCH</name>
<keyword evidence="3" id="KW-1185">Reference proteome</keyword>
<keyword evidence="1" id="KW-0812">Transmembrane</keyword>
<keyword evidence="1" id="KW-0472">Membrane</keyword>
<feature type="transmembrane region" description="Helical" evidence="1">
    <location>
        <begin position="555"/>
        <end position="574"/>
    </location>
</feature>
<evidence type="ECO:0000313" key="2">
    <source>
        <dbReference type="EMBL" id="KAH0468222.1"/>
    </source>
</evidence>
<feature type="transmembrane region" description="Helical" evidence="1">
    <location>
        <begin position="643"/>
        <end position="668"/>
    </location>
</feature>
<evidence type="ECO:0000256" key="1">
    <source>
        <dbReference type="SAM" id="Phobius"/>
    </source>
</evidence>